<dbReference type="InterPro" id="IPR035969">
    <property type="entry name" value="Rab-GAP_TBC_sf"/>
</dbReference>
<feature type="region of interest" description="Disordered" evidence="1">
    <location>
        <begin position="403"/>
        <end position="432"/>
    </location>
</feature>
<feature type="compositionally biased region" description="Basic and acidic residues" evidence="1">
    <location>
        <begin position="515"/>
        <end position="525"/>
    </location>
</feature>
<dbReference type="PROSITE" id="PS50086">
    <property type="entry name" value="TBC_RABGAP"/>
    <property type="match status" value="1"/>
</dbReference>
<feature type="compositionally biased region" description="Low complexity" evidence="1">
    <location>
        <begin position="727"/>
        <end position="744"/>
    </location>
</feature>
<feature type="compositionally biased region" description="Basic and acidic residues" evidence="1">
    <location>
        <begin position="751"/>
        <end position="760"/>
    </location>
</feature>
<reference evidence="3 4" key="1">
    <citation type="submission" date="2024-08" db="EMBL/GenBank/DDBJ databases">
        <authorList>
            <person name="Cucini C."/>
            <person name="Frati F."/>
        </authorList>
    </citation>
    <scope>NUCLEOTIDE SEQUENCE [LARGE SCALE GENOMIC DNA]</scope>
</reference>
<organism evidence="3 4">
    <name type="scientific">Orchesella dallaii</name>
    <dbReference type="NCBI Taxonomy" id="48710"/>
    <lineage>
        <taxon>Eukaryota</taxon>
        <taxon>Metazoa</taxon>
        <taxon>Ecdysozoa</taxon>
        <taxon>Arthropoda</taxon>
        <taxon>Hexapoda</taxon>
        <taxon>Collembola</taxon>
        <taxon>Entomobryomorpha</taxon>
        <taxon>Entomobryoidea</taxon>
        <taxon>Orchesellidae</taxon>
        <taxon>Orchesellinae</taxon>
        <taxon>Orchesella</taxon>
    </lineage>
</organism>
<dbReference type="PANTHER" id="PTHR47219:SF19">
    <property type="entry name" value="USP6 N-TERMINAL-LIKE PROTEIN ISOFORM X1"/>
    <property type="match status" value="1"/>
</dbReference>
<dbReference type="PANTHER" id="PTHR47219">
    <property type="entry name" value="RAB GTPASE-ACTIVATING PROTEIN 1-LIKE"/>
    <property type="match status" value="1"/>
</dbReference>
<accession>A0ABP1PZW8</accession>
<evidence type="ECO:0000256" key="1">
    <source>
        <dbReference type="SAM" id="MobiDB-lite"/>
    </source>
</evidence>
<dbReference type="EMBL" id="CAXLJM020000013">
    <property type="protein sequence ID" value="CAL8079469.1"/>
    <property type="molecule type" value="Genomic_DNA"/>
</dbReference>
<comment type="caution">
    <text evidence="3">The sequence shown here is derived from an EMBL/GenBank/DDBJ whole genome shotgun (WGS) entry which is preliminary data.</text>
</comment>
<feature type="region of interest" description="Disordered" evidence="1">
    <location>
        <begin position="659"/>
        <end position="700"/>
    </location>
</feature>
<feature type="compositionally biased region" description="Acidic residues" evidence="1">
    <location>
        <begin position="412"/>
        <end position="428"/>
    </location>
</feature>
<dbReference type="Gene3D" id="1.10.472.80">
    <property type="entry name" value="Ypt/Rab-GAP domain of gyp1p, domain 3"/>
    <property type="match status" value="1"/>
</dbReference>
<feature type="compositionally biased region" description="Low complexity" evidence="1">
    <location>
        <begin position="537"/>
        <end position="552"/>
    </location>
</feature>
<dbReference type="Gene3D" id="1.10.8.270">
    <property type="entry name" value="putative rabgap domain of human tbc1 domain family member 14 like domains"/>
    <property type="match status" value="1"/>
</dbReference>
<name>A0ABP1PZW8_9HEXA</name>
<dbReference type="Proteomes" id="UP001642540">
    <property type="component" value="Unassembled WGS sequence"/>
</dbReference>
<feature type="compositionally biased region" description="Polar residues" evidence="1">
    <location>
        <begin position="498"/>
        <end position="512"/>
    </location>
</feature>
<feature type="region of interest" description="Disordered" evidence="1">
    <location>
        <begin position="471"/>
        <end position="624"/>
    </location>
</feature>
<feature type="region of interest" description="Disordered" evidence="1">
    <location>
        <begin position="727"/>
        <end position="769"/>
    </location>
</feature>
<protein>
    <recommendedName>
        <fullName evidence="2">Rab-GAP TBC domain-containing protein</fullName>
    </recommendedName>
</protein>
<gene>
    <name evidence="3" type="ORF">ODALV1_LOCUS4371</name>
</gene>
<dbReference type="SMART" id="SM00164">
    <property type="entry name" value="TBC"/>
    <property type="match status" value="1"/>
</dbReference>
<feature type="compositionally biased region" description="Basic and acidic residues" evidence="1">
    <location>
        <begin position="663"/>
        <end position="675"/>
    </location>
</feature>
<feature type="compositionally biased region" description="Basic and acidic residues" evidence="1">
    <location>
        <begin position="564"/>
        <end position="573"/>
    </location>
</feature>
<dbReference type="InterPro" id="IPR000195">
    <property type="entry name" value="Rab-GAP-TBC_dom"/>
</dbReference>
<feature type="domain" description="Rab-GAP TBC" evidence="2">
    <location>
        <begin position="103"/>
        <end position="295"/>
    </location>
</feature>
<dbReference type="Pfam" id="PF00566">
    <property type="entry name" value="RabGAP-TBC"/>
    <property type="match status" value="1"/>
</dbReference>
<sequence>MGDSENGWVDKNEEERLGILAKYDKGREEGAQIDPWEDPAFEIYHVTDHYGFIHDTRLPEKIGGLELKRRELEIHRTDKWVKMFRAWPKYKNSDKFINRTYKGIPNKIRGWAWMHMLDLEKIKEEQQGKYDEMYKLARLHSPDIRQIDLDVNRTYRDNIMFRERYGVKQRSLFNILAAYSVYNSEVGYCQGMSQVAALLLMYMDEEDAFWGLAQLMTDPKYGMHGFFVAGFPKLVRFQAHHDKVLQVLLPKLKKHLDKHGVDSGLYTLKWFFQCFLDRVPFELALRLWDIFLLDGDKVLICGAYTILKIHLKPLVSRKSMDDVLGYLQSDIPNNFAMDLDKAIEIYRGCLDDLKRKKLDIAGDPSEDEFPKKPFGMIENIPKPVPVRREAPDEKMNKEIVAKRQQRAQLAADETDEFDNDEDELEETSMMDKASASRISLAATSVASSSIADSPRNVQRPLSSISNISYASAVQDSTGGTLERPTPSKMNGVNHIKNKSSVDNQARLTPTSESFDEPHELTRTLSKEGVSMNVNATSYSSQSNSSHASHWSSGTPTSIPAMRESFFRSNEKLHSSNMNDGGRGDSNVSDKRHTSSLGRKPVKPIRSSKSPSPPPPPPRSLQPINSTSTFISHEQTVTSTANYTSTSVFEYKSTEMTDHSAYGRSHDSMGRQRKEPPPVSPRKSVMSSISPQSSTGRSYISMDGSVSSVNIPGGEAVRIHVPYNSEISSASPAVQSSAGSSSVSPRNGLDISKNDPNRIKIDVSTNSKLP</sequence>
<feature type="compositionally biased region" description="Polar residues" evidence="1">
    <location>
        <begin position="684"/>
        <end position="700"/>
    </location>
</feature>
<proteinExistence type="predicted"/>
<dbReference type="InterPro" id="IPR050302">
    <property type="entry name" value="Rab_GAP_TBC_domain"/>
</dbReference>
<evidence type="ECO:0000313" key="3">
    <source>
        <dbReference type="EMBL" id="CAL8079469.1"/>
    </source>
</evidence>
<evidence type="ECO:0000313" key="4">
    <source>
        <dbReference type="Proteomes" id="UP001642540"/>
    </source>
</evidence>
<dbReference type="SUPFAM" id="SSF47923">
    <property type="entry name" value="Ypt/Rab-GAP domain of gyp1p"/>
    <property type="match status" value="2"/>
</dbReference>
<feature type="compositionally biased region" description="Pro residues" evidence="1">
    <location>
        <begin position="610"/>
        <end position="619"/>
    </location>
</feature>
<evidence type="ECO:0000259" key="2">
    <source>
        <dbReference type="PROSITE" id="PS50086"/>
    </source>
</evidence>
<keyword evidence="4" id="KW-1185">Reference proteome</keyword>